<accession>A0AAU2UZH0</accession>
<protein>
    <submittedName>
        <fullName evidence="2">DUF2871 domain-containing protein</fullName>
    </submittedName>
</protein>
<reference evidence="2" key="1">
    <citation type="submission" date="2022-10" db="EMBL/GenBank/DDBJ databases">
        <title>The complete genomes of actinobacterial strains from the NBC collection.</title>
        <authorList>
            <person name="Joergensen T.S."/>
            <person name="Alvarez Arevalo M."/>
            <person name="Sterndorff E.B."/>
            <person name="Faurdal D."/>
            <person name="Vuksanovic O."/>
            <person name="Mourched A.-S."/>
            <person name="Charusanti P."/>
            <person name="Shaw S."/>
            <person name="Blin K."/>
            <person name="Weber T."/>
        </authorList>
    </citation>
    <scope>NUCLEOTIDE SEQUENCE</scope>
    <source>
        <strain evidence="2">NBC_00003</strain>
    </source>
</reference>
<gene>
    <name evidence="2" type="ORF">OG549_07785</name>
</gene>
<proteinExistence type="predicted"/>
<evidence type="ECO:0000313" key="2">
    <source>
        <dbReference type="EMBL" id="WTW60549.1"/>
    </source>
</evidence>
<evidence type="ECO:0000256" key="1">
    <source>
        <dbReference type="SAM" id="Phobius"/>
    </source>
</evidence>
<feature type="transmembrane region" description="Helical" evidence="1">
    <location>
        <begin position="122"/>
        <end position="140"/>
    </location>
</feature>
<dbReference type="Pfam" id="PF11070">
    <property type="entry name" value="DUF2871"/>
    <property type="match status" value="1"/>
</dbReference>
<feature type="transmembrane region" description="Helical" evidence="1">
    <location>
        <begin position="49"/>
        <end position="70"/>
    </location>
</feature>
<organism evidence="2">
    <name type="scientific">Streptomyces sp. NBC_00003</name>
    <dbReference type="NCBI Taxonomy" id="2903608"/>
    <lineage>
        <taxon>Bacteria</taxon>
        <taxon>Bacillati</taxon>
        <taxon>Actinomycetota</taxon>
        <taxon>Actinomycetes</taxon>
        <taxon>Kitasatosporales</taxon>
        <taxon>Streptomycetaceae</taxon>
        <taxon>Streptomyces</taxon>
    </lineage>
</organism>
<feature type="transmembrane region" description="Helical" evidence="1">
    <location>
        <begin position="82"/>
        <end position="102"/>
    </location>
</feature>
<dbReference type="InterPro" id="IPR021299">
    <property type="entry name" value="DUF2871"/>
</dbReference>
<name>A0AAU2UZH0_9ACTN</name>
<feature type="transmembrane region" description="Helical" evidence="1">
    <location>
        <begin position="20"/>
        <end position="37"/>
    </location>
</feature>
<dbReference type="AlphaFoldDB" id="A0AAU2UZH0"/>
<dbReference type="EMBL" id="CP108318">
    <property type="protein sequence ID" value="WTW60549.1"/>
    <property type="molecule type" value="Genomic_DNA"/>
</dbReference>
<sequence>MARPTSCPSQTSSRKSYHAAHLYVIFGVVSGLYHREFTKLHDFGGRTQLALVHTHLLALGVLAFLVVLALDKLFEPSGAGLFTAFFWVYNAGVVLSVAMMFVHGSQTLLGRPVPVEVSLAAGLGHILLTAGLVLLFVLIGRRLKELAPARGPKAAAPVPDHDARVLR</sequence>
<keyword evidence="1" id="KW-1133">Transmembrane helix</keyword>
<keyword evidence="1" id="KW-0812">Transmembrane</keyword>
<keyword evidence="1" id="KW-0472">Membrane</keyword>